<name>A0ACC2UGL5_9FUNG</name>
<dbReference type="EMBL" id="QTSX02000740">
    <property type="protein sequence ID" value="KAJ9085890.1"/>
    <property type="molecule type" value="Genomic_DNA"/>
</dbReference>
<protein>
    <submittedName>
        <fullName evidence="1">Uncharacterized protein</fullName>
    </submittedName>
</protein>
<comment type="caution">
    <text evidence="1">The sequence shown here is derived from an EMBL/GenBank/DDBJ whole genome shotgun (WGS) entry which is preliminary data.</text>
</comment>
<evidence type="ECO:0000313" key="2">
    <source>
        <dbReference type="Proteomes" id="UP001165960"/>
    </source>
</evidence>
<proteinExistence type="predicted"/>
<reference evidence="1" key="1">
    <citation type="submission" date="2022-04" db="EMBL/GenBank/DDBJ databases">
        <title>Genome of the entomopathogenic fungus Entomophthora muscae.</title>
        <authorList>
            <person name="Elya C."/>
            <person name="Lovett B.R."/>
            <person name="Lee E."/>
            <person name="Macias A.M."/>
            <person name="Hajek A.E."/>
            <person name="De Bivort B.L."/>
            <person name="Kasson M.T."/>
            <person name="De Fine Licht H.H."/>
            <person name="Stajich J.E."/>
        </authorList>
    </citation>
    <scope>NUCLEOTIDE SEQUENCE</scope>
    <source>
        <strain evidence="1">Berkeley</strain>
    </source>
</reference>
<sequence length="297" mass="33692">MSETTLRFVLAPTSLYYSKTYLKYIKHFFGSFEEGSFINVLETKHPNVLCIFDVYEIQDGYSTLDFYFIAVKDDFDKYEITKLLFAYLNAIKTQGSTPERYAAFIETSRTTSPEYSFSTRYTDKLVTRLQFGADFSNLLDYYSSETPAFDKKLFTQAISSLNTSNFIIYDVKHFTGPATTEPRYGFNYSSSSLSSTFLQRLDTITAEEYEIKLPKIMPSELKVVSDVTFKTISLLANNSLGYVKTFTTAAKAGRYFKLELYLGNSRSPNLLAYSRFTEGGFGDSPVQSSSSGSFPKS</sequence>
<gene>
    <name evidence="1" type="ORF">DSO57_1009469</name>
</gene>
<keyword evidence="2" id="KW-1185">Reference proteome</keyword>
<organism evidence="1 2">
    <name type="scientific">Entomophthora muscae</name>
    <dbReference type="NCBI Taxonomy" id="34485"/>
    <lineage>
        <taxon>Eukaryota</taxon>
        <taxon>Fungi</taxon>
        <taxon>Fungi incertae sedis</taxon>
        <taxon>Zoopagomycota</taxon>
        <taxon>Entomophthoromycotina</taxon>
        <taxon>Entomophthoromycetes</taxon>
        <taxon>Entomophthorales</taxon>
        <taxon>Entomophthoraceae</taxon>
        <taxon>Entomophthora</taxon>
    </lineage>
</organism>
<dbReference type="Proteomes" id="UP001165960">
    <property type="component" value="Unassembled WGS sequence"/>
</dbReference>
<accession>A0ACC2UGL5</accession>
<evidence type="ECO:0000313" key="1">
    <source>
        <dbReference type="EMBL" id="KAJ9085890.1"/>
    </source>
</evidence>